<sequence>MDRQFNNVPEYSWLGSLNFDSTTNAGATSSSLPTTLESNQGQGQALRGQVGDEQDTITRLIVVETMFKWIYENQIKLLEKYTIIEQRMETMALEPLLTNGWSRGCRTDDTVSQTESAIGDEDDTDPSEDEAHKFTDVADLSKYLC</sequence>
<organism evidence="2 3">
    <name type="scientific">Dactylonectria estremocensis</name>
    <dbReference type="NCBI Taxonomy" id="1079267"/>
    <lineage>
        <taxon>Eukaryota</taxon>
        <taxon>Fungi</taxon>
        <taxon>Dikarya</taxon>
        <taxon>Ascomycota</taxon>
        <taxon>Pezizomycotina</taxon>
        <taxon>Sordariomycetes</taxon>
        <taxon>Hypocreomycetidae</taxon>
        <taxon>Hypocreales</taxon>
        <taxon>Nectriaceae</taxon>
        <taxon>Dactylonectria</taxon>
    </lineage>
</organism>
<keyword evidence="3" id="KW-1185">Reference proteome</keyword>
<reference evidence="2" key="1">
    <citation type="journal article" date="2021" name="Nat. Commun.">
        <title>Genetic determinants of endophytism in the Arabidopsis root mycobiome.</title>
        <authorList>
            <person name="Mesny F."/>
            <person name="Miyauchi S."/>
            <person name="Thiergart T."/>
            <person name="Pickel B."/>
            <person name="Atanasova L."/>
            <person name="Karlsson M."/>
            <person name="Huettel B."/>
            <person name="Barry K.W."/>
            <person name="Haridas S."/>
            <person name="Chen C."/>
            <person name="Bauer D."/>
            <person name="Andreopoulos W."/>
            <person name="Pangilinan J."/>
            <person name="LaButti K."/>
            <person name="Riley R."/>
            <person name="Lipzen A."/>
            <person name="Clum A."/>
            <person name="Drula E."/>
            <person name="Henrissat B."/>
            <person name="Kohler A."/>
            <person name="Grigoriev I.V."/>
            <person name="Martin F.M."/>
            <person name="Hacquard S."/>
        </authorList>
    </citation>
    <scope>NUCLEOTIDE SEQUENCE</scope>
    <source>
        <strain evidence="2">MPI-CAGE-AT-0021</strain>
    </source>
</reference>
<evidence type="ECO:0000313" key="2">
    <source>
        <dbReference type="EMBL" id="KAH7110794.1"/>
    </source>
</evidence>
<dbReference type="Proteomes" id="UP000717696">
    <property type="component" value="Unassembled WGS sequence"/>
</dbReference>
<feature type="region of interest" description="Disordered" evidence="1">
    <location>
        <begin position="108"/>
        <end position="132"/>
    </location>
</feature>
<feature type="compositionally biased region" description="Acidic residues" evidence="1">
    <location>
        <begin position="118"/>
        <end position="128"/>
    </location>
</feature>
<evidence type="ECO:0000313" key="3">
    <source>
        <dbReference type="Proteomes" id="UP000717696"/>
    </source>
</evidence>
<accession>A0A9P9I8W0</accession>
<dbReference type="AlphaFoldDB" id="A0A9P9I8W0"/>
<name>A0A9P9I8W0_9HYPO</name>
<feature type="compositionally biased region" description="Polar residues" evidence="1">
    <location>
        <begin position="25"/>
        <end position="43"/>
    </location>
</feature>
<dbReference type="OrthoDB" id="5023693at2759"/>
<evidence type="ECO:0000256" key="1">
    <source>
        <dbReference type="SAM" id="MobiDB-lite"/>
    </source>
</evidence>
<dbReference type="EMBL" id="JAGMUU010000060">
    <property type="protein sequence ID" value="KAH7110794.1"/>
    <property type="molecule type" value="Genomic_DNA"/>
</dbReference>
<comment type="caution">
    <text evidence="2">The sequence shown here is derived from an EMBL/GenBank/DDBJ whole genome shotgun (WGS) entry which is preliminary data.</text>
</comment>
<feature type="region of interest" description="Disordered" evidence="1">
    <location>
        <begin position="25"/>
        <end position="50"/>
    </location>
</feature>
<gene>
    <name evidence="2" type="ORF">B0J13DRAFT_462250</name>
</gene>
<proteinExistence type="predicted"/>
<protein>
    <submittedName>
        <fullName evidence="2">Uncharacterized protein</fullName>
    </submittedName>
</protein>